<sequence length="115" mass="12669">MNMIMLLPFALVLCAYFWSGSPQVLKKNKELLLGILFGYSICYFMDNKLVEGIDCSTDEDCTKGDICLFHSTGGSPPSTGECGNAPMNSCGSNQPCGDSEICKKSTSPRMYHNYW</sequence>
<name>A0A6C0CFT2_9ZZZZ</name>
<protein>
    <submittedName>
        <fullName evidence="1">Uncharacterized protein</fullName>
    </submittedName>
</protein>
<organism evidence="1">
    <name type="scientific">viral metagenome</name>
    <dbReference type="NCBI Taxonomy" id="1070528"/>
    <lineage>
        <taxon>unclassified sequences</taxon>
        <taxon>metagenomes</taxon>
        <taxon>organismal metagenomes</taxon>
    </lineage>
</organism>
<proteinExistence type="predicted"/>
<accession>A0A6C0CFT2</accession>
<reference evidence="1" key="1">
    <citation type="journal article" date="2020" name="Nature">
        <title>Giant virus diversity and host interactions through global metagenomics.</title>
        <authorList>
            <person name="Schulz F."/>
            <person name="Roux S."/>
            <person name="Paez-Espino D."/>
            <person name="Jungbluth S."/>
            <person name="Walsh D.A."/>
            <person name="Denef V.J."/>
            <person name="McMahon K.D."/>
            <person name="Konstantinidis K.T."/>
            <person name="Eloe-Fadrosh E.A."/>
            <person name="Kyrpides N.C."/>
            <person name="Woyke T."/>
        </authorList>
    </citation>
    <scope>NUCLEOTIDE SEQUENCE</scope>
    <source>
        <strain evidence="1">GVMAG-M-3300020595-32</strain>
    </source>
</reference>
<dbReference type="EMBL" id="MN739395">
    <property type="protein sequence ID" value="QHT02474.1"/>
    <property type="molecule type" value="Genomic_DNA"/>
</dbReference>
<dbReference type="AlphaFoldDB" id="A0A6C0CFT2"/>
<evidence type="ECO:0000313" key="1">
    <source>
        <dbReference type="EMBL" id="QHT02474.1"/>
    </source>
</evidence>